<name>A0ABT7M3B2_9PSEU</name>
<evidence type="ECO:0000313" key="4">
    <source>
        <dbReference type="Proteomes" id="UP001231924"/>
    </source>
</evidence>
<keyword evidence="4" id="KW-1185">Reference proteome</keyword>
<sequence length="393" mass="41222">MGVLLAGCGGAAPAPADAPASAPSSADAPAGALPAAVTQVLPTAYERLTASADRLDPAQGYPRSVDAGKGTWTTKPVDDWTSGFFPGQLWLAGQLTGDQAWTARAQRWTAPIGGQVTRTDTHDLGFVVGDSFGAQQRATGQGAQEVVTAARSLATRYSPTVKAIKSWDTDGDDDKRGSWRFPVIIDTVMNLSLLDQAATLPGGDPSWRDLATQHARTASTTNMRPDGSIAHVAVFDPDTGAFVKRDTWQGADPDSTWSRGQGWAIHGFAEQARVAGDPELRAAAVKAADWWLAHTAPGSRVPPWDFSKPGEERDTSAAAVAASGLLDLAQQTGDARYRQAAVETLEELATKDVAPGGPALLAHAVGGKPQDSEVDVGMVYADYYFLEAVSRAS</sequence>
<dbReference type="PANTHER" id="PTHR36845:SF1">
    <property type="entry name" value="HYDROLASE, PUTATIVE (AFU_ORTHOLOGUE AFUA_7G05090)-RELATED"/>
    <property type="match status" value="1"/>
</dbReference>
<dbReference type="EMBL" id="JASVWF010000001">
    <property type="protein sequence ID" value="MDL5155150.1"/>
    <property type="molecule type" value="Genomic_DNA"/>
</dbReference>
<accession>A0ABT7M3B2</accession>
<dbReference type="Gene3D" id="1.50.10.10">
    <property type="match status" value="1"/>
</dbReference>
<dbReference type="RefSeq" id="WP_286051255.1">
    <property type="nucleotide sequence ID" value="NZ_JASVWF010000001.1"/>
</dbReference>
<dbReference type="PANTHER" id="PTHR36845">
    <property type="entry name" value="HYDROLASE, PUTATIVE (AFU_ORTHOLOGUE AFUA_7G05090)-RELATED"/>
    <property type="match status" value="1"/>
</dbReference>
<evidence type="ECO:0000313" key="3">
    <source>
        <dbReference type="EMBL" id="MDL5155150.1"/>
    </source>
</evidence>
<comment type="similarity">
    <text evidence="2">Belongs to the glycosyl hydrolase 88 family.</text>
</comment>
<evidence type="ECO:0008006" key="5">
    <source>
        <dbReference type="Google" id="ProtNLM"/>
    </source>
</evidence>
<reference evidence="3 4" key="1">
    <citation type="submission" date="2023-06" db="EMBL/GenBank/DDBJ databases">
        <title>Actinomycetospora Odt1-22.</title>
        <authorList>
            <person name="Supong K."/>
        </authorList>
    </citation>
    <scope>NUCLEOTIDE SEQUENCE [LARGE SCALE GENOMIC DNA]</scope>
    <source>
        <strain evidence="3 4">Odt1-22</strain>
    </source>
</reference>
<proteinExistence type="inferred from homology"/>
<protein>
    <recommendedName>
        <fullName evidence="5">Glucuronyl hydrolase</fullName>
    </recommendedName>
</protein>
<evidence type="ECO:0000256" key="1">
    <source>
        <dbReference type="ARBA" id="ARBA00022801"/>
    </source>
</evidence>
<dbReference type="InterPro" id="IPR012341">
    <property type="entry name" value="6hp_glycosidase-like_sf"/>
</dbReference>
<dbReference type="InterPro" id="IPR052369">
    <property type="entry name" value="UG_Glycosaminoglycan_Hydrolase"/>
</dbReference>
<organism evidence="3 4">
    <name type="scientific">Actinomycetospora termitidis</name>
    <dbReference type="NCBI Taxonomy" id="3053470"/>
    <lineage>
        <taxon>Bacteria</taxon>
        <taxon>Bacillati</taxon>
        <taxon>Actinomycetota</taxon>
        <taxon>Actinomycetes</taxon>
        <taxon>Pseudonocardiales</taxon>
        <taxon>Pseudonocardiaceae</taxon>
        <taxon>Actinomycetospora</taxon>
    </lineage>
</organism>
<keyword evidence="1" id="KW-0378">Hydrolase</keyword>
<dbReference type="SUPFAM" id="SSF48208">
    <property type="entry name" value="Six-hairpin glycosidases"/>
    <property type="match status" value="1"/>
</dbReference>
<dbReference type="Proteomes" id="UP001231924">
    <property type="component" value="Unassembled WGS sequence"/>
</dbReference>
<gene>
    <name evidence="3" type="ORF">QRT03_04215</name>
</gene>
<comment type="caution">
    <text evidence="3">The sequence shown here is derived from an EMBL/GenBank/DDBJ whole genome shotgun (WGS) entry which is preliminary data.</text>
</comment>
<evidence type="ECO:0000256" key="2">
    <source>
        <dbReference type="ARBA" id="ARBA00038358"/>
    </source>
</evidence>
<dbReference type="InterPro" id="IPR008928">
    <property type="entry name" value="6-hairpin_glycosidase_sf"/>
</dbReference>